<protein>
    <submittedName>
        <fullName evidence="7">BTAD domain-containing putative transcriptional regulator</fullName>
    </submittedName>
</protein>
<evidence type="ECO:0000313" key="7">
    <source>
        <dbReference type="EMBL" id="MFC0542671.1"/>
    </source>
</evidence>
<feature type="DNA-binding region" description="OmpR/PhoB-type" evidence="5">
    <location>
        <begin position="1"/>
        <end position="95"/>
    </location>
</feature>
<dbReference type="PANTHER" id="PTHR35807">
    <property type="entry name" value="TRANSCRIPTIONAL REGULATOR REDD-RELATED"/>
    <property type="match status" value="1"/>
</dbReference>
<accession>A0ABV6MS44</accession>
<proteinExistence type="inferred from homology"/>
<dbReference type="InterPro" id="IPR036388">
    <property type="entry name" value="WH-like_DNA-bd_sf"/>
</dbReference>
<dbReference type="InterPro" id="IPR027417">
    <property type="entry name" value="P-loop_NTPase"/>
</dbReference>
<dbReference type="SMART" id="SM00862">
    <property type="entry name" value="Trans_reg_C"/>
    <property type="match status" value="1"/>
</dbReference>
<dbReference type="Gene3D" id="3.40.50.300">
    <property type="entry name" value="P-loop containing nucleotide triphosphate hydrolases"/>
    <property type="match status" value="1"/>
</dbReference>
<name>A0ABV6MS44_9PSEU</name>
<dbReference type="Gene3D" id="1.25.40.10">
    <property type="entry name" value="Tetratricopeptide repeat domain"/>
    <property type="match status" value="1"/>
</dbReference>
<keyword evidence="4" id="KW-0804">Transcription</keyword>
<evidence type="ECO:0000256" key="1">
    <source>
        <dbReference type="ARBA" id="ARBA00005820"/>
    </source>
</evidence>
<dbReference type="PROSITE" id="PS51755">
    <property type="entry name" value="OMPR_PHOB"/>
    <property type="match status" value="1"/>
</dbReference>
<keyword evidence="8" id="KW-1185">Reference proteome</keyword>
<evidence type="ECO:0000313" key="8">
    <source>
        <dbReference type="Proteomes" id="UP001589810"/>
    </source>
</evidence>
<sequence length="606" mass="64931">MRIHFRILGPLEVVVDGEDVTPAAAKPRQVLALLLSRANRPVQAHELVDELWGETPPASATATLQTYVYKLRKVLPAGTLSRIGGGAGGRDAYQLNVPPNRMDHCRFDDLVEQGMAAWRVSDPERTADRLVEALRLWQGPALTGVSVGTLLTPFLTRLDERRLGAVESRINAELVLGRHQSVISDLKELTQTHPLHEGFVAELMVALFRSGRRSEALIEYHRLRELTSGELGVEPSERLRQLHHALLANDRDTIGGHGPGRRRVLGPAQLPPDTDDFTGQQEAFDRARRWLTDPNRRGAPAAVLITGMPGVGKTALAVRIARGLRSEAPDGQFFADLAGLGSTPVDPAQVLGGFLRAAGLNAGEIPDDLDGRAKLFRGLTADRAAVVVLDNVVSTEQVLPLLPGGARCAVILTSDLRLSGPPGTLLVDLPPLSMDDAFCLLSKLIGAERVASQRRDAQALLDQCGGLPMAIRWAAAKLAEAPGWPVATLLDQLAGPATPPPDWGVGGPDILTRLQSGLGRLDDQARDGFARLAALPAEGFDADQAAAELGVSAAEAVLDRLVEHNLLVAVGPTRFAFHRLVLRYARKLLVSTDAGTTRPPGESTPP</sequence>
<keyword evidence="3 5" id="KW-0238">DNA-binding</keyword>
<evidence type="ECO:0000256" key="5">
    <source>
        <dbReference type="PROSITE-ProRule" id="PRU01091"/>
    </source>
</evidence>
<dbReference type="InterPro" id="IPR016032">
    <property type="entry name" value="Sig_transdc_resp-reg_C-effctor"/>
</dbReference>
<evidence type="ECO:0000259" key="6">
    <source>
        <dbReference type="PROSITE" id="PS51755"/>
    </source>
</evidence>
<comment type="similarity">
    <text evidence="1">Belongs to the AfsR/DnrI/RedD regulatory family.</text>
</comment>
<dbReference type="PANTHER" id="PTHR35807:SF1">
    <property type="entry name" value="TRANSCRIPTIONAL REGULATOR REDD"/>
    <property type="match status" value="1"/>
</dbReference>
<evidence type="ECO:0000256" key="4">
    <source>
        <dbReference type="ARBA" id="ARBA00023163"/>
    </source>
</evidence>
<dbReference type="SUPFAM" id="SSF46894">
    <property type="entry name" value="C-terminal effector domain of the bipartite response regulators"/>
    <property type="match status" value="1"/>
</dbReference>
<organism evidence="7 8">
    <name type="scientific">Kutzneria chonburiensis</name>
    <dbReference type="NCBI Taxonomy" id="1483604"/>
    <lineage>
        <taxon>Bacteria</taxon>
        <taxon>Bacillati</taxon>
        <taxon>Actinomycetota</taxon>
        <taxon>Actinomycetes</taxon>
        <taxon>Pseudonocardiales</taxon>
        <taxon>Pseudonocardiaceae</taxon>
        <taxon>Kutzneria</taxon>
    </lineage>
</organism>
<dbReference type="EMBL" id="JBHLUD010000004">
    <property type="protein sequence ID" value="MFC0542671.1"/>
    <property type="molecule type" value="Genomic_DNA"/>
</dbReference>
<dbReference type="Proteomes" id="UP001589810">
    <property type="component" value="Unassembled WGS sequence"/>
</dbReference>
<dbReference type="Pfam" id="PF00486">
    <property type="entry name" value="Trans_reg_C"/>
    <property type="match status" value="1"/>
</dbReference>
<dbReference type="Pfam" id="PF03704">
    <property type="entry name" value="BTAD"/>
    <property type="match status" value="1"/>
</dbReference>
<dbReference type="SMART" id="SM01043">
    <property type="entry name" value="BTAD"/>
    <property type="match status" value="1"/>
</dbReference>
<dbReference type="InterPro" id="IPR005158">
    <property type="entry name" value="BTAD"/>
</dbReference>
<keyword evidence="2" id="KW-0805">Transcription regulation</keyword>
<dbReference type="CDD" id="cd15831">
    <property type="entry name" value="BTAD"/>
    <property type="match status" value="1"/>
</dbReference>
<dbReference type="InterPro" id="IPR001867">
    <property type="entry name" value="OmpR/PhoB-type_DNA-bd"/>
</dbReference>
<dbReference type="PRINTS" id="PR00364">
    <property type="entry name" value="DISEASERSIST"/>
</dbReference>
<feature type="domain" description="OmpR/PhoB-type" evidence="6">
    <location>
        <begin position="1"/>
        <end position="95"/>
    </location>
</feature>
<evidence type="ECO:0000256" key="3">
    <source>
        <dbReference type="ARBA" id="ARBA00023125"/>
    </source>
</evidence>
<comment type="caution">
    <text evidence="7">The sequence shown here is derived from an EMBL/GenBank/DDBJ whole genome shotgun (WGS) entry which is preliminary data.</text>
</comment>
<dbReference type="InterPro" id="IPR011990">
    <property type="entry name" value="TPR-like_helical_dom_sf"/>
</dbReference>
<dbReference type="RefSeq" id="WP_273941087.1">
    <property type="nucleotide sequence ID" value="NZ_CP097263.1"/>
</dbReference>
<dbReference type="SUPFAM" id="SSF48452">
    <property type="entry name" value="TPR-like"/>
    <property type="match status" value="1"/>
</dbReference>
<dbReference type="Gene3D" id="1.10.10.10">
    <property type="entry name" value="Winged helix-like DNA-binding domain superfamily/Winged helix DNA-binding domain"/>
    <property type="match status" value="1"/>
</dbReference>
<reference evidence="7 8" key="1">
    <citation type="submission" date="2024-09" db="EMBL/GenBank/DDBJ databases">
        <authorList>
            <person name="Sun Q."/>
            <person name="Mori K."/>
        </authorList>
    </citation>
    <scope>NUCLEOTIDE SEQUENCE [LARGE SCALE GENOMIC DNA]</scope>
    <source>
        <strain evidence="7 8">TBRC 1432</strain>
    </source>
</reference>
<evidence type="ECO:0000256" key="2">
    <source>
        <dbReference type="ARBA" id="ARBA00023015"/>
    </source>
</evidence>
<dbReference type="SUPFAM" id="SSF52540">
    <property type="entry name" value="P-loop containing nucleoside triphosphate hydrolases"/>
    <property type="match status" value="1"/>
</dbReference>
<gene>
    <name evidence="7" type="ORF">ACFFH7_14335</name>
</gene>
<dbReference type="InterPro" id="IPR051677">
    <property type="entry name" value="AfsR-DnrI-RedD_regulator"/>
</dbReference>